<keyword evidence="7" id="KW-1185">Reference proteome</keyword>
<dbReference type="EMBL" id="LJIG01016187">
    <property type="protein sequence ID" value="KRT81353.1"/>
    <property type="molecule type" value="Genomic_DNA"/>
</dbReference>
<keyword evidence="3" id="KW-0378">Hydrolase</keyword>
<dbReference type="PANTHER" id="PTHR43918">
    <property type="entry name" value="ACETYLCHOLINESTERASE"/>
    <property type="match status" value="1"/>
</dbReference>
<dbReference type="SUPFAM" id="SSF53474">
    <property type="entry name" value="alpha/beta-Hydrolases"/>
    <property type="match status" value="1"/>
</dbReference>
<dbReference type="GO" id="GO:0052689">
    <property type="term" value="F:carboxylic ester hydrolase activity"/>
    <property type="evidence" value="ECO:0007669"/>
    <property type="project" value="UniProtKB-KW"/>
</dbReference>
<dbReference type="AlphaFoldDB" id="A0A0T6B1Y3"/>
<evidence type="ECO:0000259" key="5">
    <source>
        <dbReference type="Pfam" id="PF00135"/>
    </source>
</evidence>
<evidence type="ECO:0000256" key="4">
    <source>
        <dbReference type="ARBA" id="ARBA00023180"/>
    </source>
</evidence>
<dbReference type="InterPro" id="IPR050654">
    <property type="entry name" value="AChE-related_enzymes"/>
</dbReference>
<name>A0A0T6B1Y3_9SCAR</name>
<keyword evidence="2" id="KW-0719">Serine esterase</keyword>
<dbReference type="Proteomes" id="UP000051574">
    <property type="component" value="Unassembled WGS sequence"/>
</dbReference>
<dbReference type="OrthoDB" id="19653at2759"/>
<organism evidence="6 7">
    <name type="scientific">Oryctes borbonicus</name>
    <dbReference type="NCBI Taxonomy" id="1629725"/>
    <lineage>
        <taxon>Eukaryota</taxon>
        <taxon>Metazoa</taxon>
        <taxon>Ecdysozoa</taxon>
        <taxon>Arthropoda</taxon>
        <taxon>Hexapoda</taxon>
        <taxon>Insecta</taxon>
        <taxon>Pterygota</taxon>
        <taxon>Neoptera</taxon>
        <taxon>Endopterygota</taxon>
        <taxon>Coleoptera</taxon>
        <taxon>Polyphaga</taxon>
        <taxon>Scarabaeiformia</taxon>
        <taxon>Scarabaeidae</taxon>
        <taxon>Dynastinae</taxon>
        <taxon>Oryctes</taxon>
    </lineage>
</organism>
<feature type="domain" description="Carboxylesterase type B" evidence="5">
    <location>
        <begin position="1"/>
        <end position="204"/>
    </location>
</feature>
<gene>
    <name evidence="6" type="ORF">AMK59_5933</name>
</gene>
<evidence type="ECO:0000256" key="3">
    <source>
        <dbReference type="ARBA" id="ARBA00022801"/>
    </source>
</evidence>
<dbReference type="Pfam" id="PF00135">
    <property type="entry name" value="COesterase"/>
    <property type="match status" value="1"/>
</dbReference>
<evidence type="ECO:0000256" key="2">
    <source>
        <dbReference type="ARBA" id="ARBA00022487"/>
    </source>
</evidence>
<evidence type="ECO:0000313" key="7">
    <source>
        <dbReference type="Proteomes" id="UP000051574"/>
    </source>
</evidence>
<dbReference type="InterPro" id="IPR002018">
    <property type="entry name" value="CarbesteraseB"/>
</dbReference>
<comment type="caution">
    <text evidence="6">The sequence shown here is derived from an EMBL/GenBank/DDBJ whole genome shotgun (WGS) entry which is preliminary data.</text>
</comment>
<proteinExistence type="inferred from homology"/>
<evidence type="ECO:0000313" key="6">
    <source>
        <dbReference type="EMBL" id="KRT81353.1"/>
    </source>
</evidence>
<dbReference type="InterPro" id="IPR029058">
    <property type="entry name" value="AB_hydrolase_fold"/>
</dbReference>
<evidence type="ECO:0000256" key="1">
    <source>
        <dbReference type="ARBA" id="ARBA00005964"/>
    </source>
</evidence>
<protein>
    <submittedName>
        <fullName evidence="6">Esterase</fullName>
    </submittedName>
</protein>
<sequence>MQSGNSKTPWATTTKAATAVYDTASLLGINATSTLHLKNRLKLVDWEQLVQISTIAYSRLVGANPVQGLAFAPVIEPNHPGAVITRTPDDVLNSGDFNLTPMLMGYNSMEGVDFPLQVAFSTYFTITQLASEGLVPKSFNITDPVLLKEVGDVLKAYYFGDLSAVTFTDYQAIPYIGDLYFVIDAIQTAQIASRFTKVFFYVFS</sequence>
<dbReference type="Gene3D" id="3.40.50.1820">
    <property type="entry name" value="alpha/beta hydrolase"/>
    <property type="match status" value="1"/>
</dbReference>
<dbReference type="PANTHER" id="PTHR43918:SF4">
    <property type="entry name" value="CARBOXYLIC ESTER HYDROLASE"/>
    <property type="match status" value="1"/>
</dbReference>
<feature type="non-terminal residue" evidence="6">
    <location>
        <position position="204"/>
    </location>
</feature>
<reference evidence="6 7" key="1">
    <citation type="submission" date="2015-09" db="EMBL/GenBank/DDBJ databases">
        <title>Draft genome of the scarab beetle Oryctes borbonicus.</title>
        <authorList>
            <person name="Meyer J.M."/>
            <person name="Markov G.V."/>
            <person name="Baskaran P."/>
            <person name="Herrmann M."/>
            <person name="Sommer R.J."/>
            <person name="Roedelsperger C."/>
        </authorList>
    </citation>
    <scope>NUCLEOTIDE SEQUENCE [LARGE SCALE GENOMIC DNA]</scope>
    <source>
        <strain evidence="6">OB123</strain>
        <tissue evidence="6">Whole animal</tissue>
    </source>
</reference>
<comment type="similarity">
    <text evidence="1">Belongs to the type-B carboxylesterase/lipase family.</text>
</comment>
<accession>A0A0T6B1Y3</accession>
<keyword evidence="4" id="KW-0325">Glycoprotein</keyword>